<evidence type="ECO:0000256" key="1">
    <source>
        <dbReference type="ARBA" id="ARBA00004533"/>
    </source>
</evidence>
<dbReference type="GO" id="GO:0009247">
    <property type="term" value="P:glycolipid biosynthetic process"/>
    <property type="evidence" value="ECO:0007669"/>
    <property type="project" value="UniProtKB-ARBA"/>
</dbReference>
<feature type="compositionally biased region" description="Pro residues" evidence="7">
    <location>
        <begin position="243"/>
        <end position="259"/>
    </location>
</feature>
<keyword evidence="3" id="KW-0997">Cell inner membrane</keyword>
<name>A0A7H0H8H4_9ACTN</name>
<feature type="compositionally biased region" description="Polar residues" evidence="7">
    <location>
        <begin position="225"/>
        <end position="238"/>
    </location>
</feature>
<dbReference type="KEGG" id="tdf:H9L22_05685"/>
<reference evidence="8 9" key="1">
    <citation type="submission" date="2020-08" db="EMBL/GenBank/DDBJ databases">
        <title>Genome sequence of Tessaracoccus defluvii JCM 17540T.</title>
        <authorList>
            <person name="Hyun D.-W."/>
            <person name="Bae J.-W."/>
        </authorList>
    </citation>
    <scope>NUCLEOTIDE SEQUENCE [LARGE SCALE GENOMIC DNA]</scope>
    <source>
        <strain evidence="8 9">JCM 17540</strain>
    </source>
</reference>
<keyword evidence="5" id="KW-0472">Membrane</keyword>
<evidence type="ECO:0000256" key="7">
    <source>
        <dbReference type="SAM" id="MobiDB-lite"/>
    </source>
</evidence>
<dbReference type="AlphaFoldDB" id="A0A7H0H8H4"/>
<dbReference type="Proteomes" id="UP000516117">
    <property type="component" value="Chromosome"/>
</dbReference>
<proteinExistence type="predicted"/>
<dbReference type="Pfam" id="PF03279">
    <property type="entry name" value="Lip_A_acyltrans"/>
    <property type="match status" value="1"/>
</dbReference>
<dbReference type="GO" id="GO:0005886">
    <property type="term" value="C:plasma membrane"/>
    <property type="evidence" value="ECO:0007669"/>
    <property type="project" value="UniProtKB-SubCell"/>
</dbReference>
<accession>A0A7H0H8H4</accession>
<feature type="region of interest" description="Disordered" evidence="7">
    <location>
        <begin position="184"/>
        <end position="259"/>
    </location>
</feature>
<organism evidence="8 9">
    <name type="scientific">Tessaracoccus defluvii</name>
    <dbReference type="NCBI Taxonomy" id="1285901"/>
    <lineage>
        <taxon>Bacteria</taxon>
        <taxon>Bacillati</taxon>
        <taxon>Actinomycetota</taxon>
        <taxon>Actinomycetes</taxon>
        <taxon>Propionibacteriales</taxon>
        <taxon>Propionibacteriaceae</taxon>
        <taxon>Tessaracoccus</taxon>
    </lineage>
</organism>
<evidence type="ECO:0000256" key="4">
    <source>
        <dbReference type="ARBA" id="ARBA00022679"/>
    </source>
</evidence>
<keyword evidence="6" id="KW-0012">Acyltransferase</keyword>
<dbReference type="RefSeq" id="WP_187721939.1">
    <property type="nucleotide sequence ID" value="NZ_CP060789.1"/>
</dbReference>
<protein>
    <recommendedName>
        <fullName evidence="10">Phosphatidylinositol mannoside acyltransferase</fullName>
    </recommendedName>
</protein>
<gene>
    <name evidence="8" type="ORF">H9L22_05685</name>
</gene>
<evidence type="ECO:0000313" key="9">
    <source>
        <dbReference type="Proteomes" id="UP000516117"/>
    </source>
</evidence>
<keyword evidence="4" id="KW-0808">Transferase</keyword>
<keyword evidence="9" id="KW-1185">Reference proteome</keyword>
<evidence type="ECO:0000256" key="3">
    <source>
        <dbReference type="ARBA" id="ARBA00022519"/>
    </source>
</evidence>
<dbReference type="EMBL" id="CP060789">
    <property type="protein sequence ID" value="QNP56840.1"/>
    <property type="molecule type" value="Genomic_DNA"/>
</dbReference>
<comment type="subcellular location">
    <subcellularLocation>
        <location evidence="1">Cell inner membrane</location>
    </subcellularLocation>
</comment>
<evidence type="ECO:0000313" key="8">
    <source>
        <dbReference type="EMBL" id="QNP56840.1"/>
    </source>
</evidence>
<dbReference type="GO" id="GO:0016746">
    <property type="term" value="F:acyltransferase activity"/>
    <property type="evidence" value="ECO:0007669"/>
    <property type="project" value="UniProtKB-KW"/>
</dbReference>
<evidence type="ECO:0000256" key="2">
    <source>
        <dbReference type="ARBA" id="ARBA00022475"/>
    </source>
</evidence>
<evidence type="ECO:0000256" key="5">
    <source>
        <dbReference type="ARBA" id="ARBA00023136"/>
    </source>
</evidence>
<keyword evidence="2" id="KW-1003">Cell membrane</keyword>
<sequence length="259" mass="27863">MDRRGRLPRRAGDLIARALSWPLALLPLPGVRAWQGSVEAATGERPRPGTRRLLLENWLRNTLWSLSLAHWTDDEILAVASITDEEVDRLRESLAGPGLVLALPHMGSWDFAGAWCATVGIKVVSVAERLPDGLYERFRDARAGMGMDIHPVDLPGLLGVLTDDVRAGRLVCLLSDRDLSSRGWASRGLAPTPRSGCRPAPRSWRGVPARTCAWPRPGSRADGSASGSPNASTVTRRGNSWPAPSPCSPITSPRPPGAG</sequence>
<evidence type="ECO:0008006" key="10">
    <source>
        <dbReference type="Google" id="ProtNLM"/>
    </source>
</evidence>
<evidence type="ECO:0000256" key="6">
    <source>
        <dbReference type="ARBA" id="ARBA00023315"/>
    </source>
</evidence>
<dbReference type="InterPro" id="IPR004960">
    <property type="entry name" value="LipA_acyltrans"/>
</dbReference>